<evidence type="ECO:0000259" key="7">
    <source>
        <dbReference type="Pfam" id="PF16901"/>
    </source>
</evidence>
<organism evidence="8 9">
    <name type="scientific">Streptomyces pathocidini</name>
    <dbReference type="NCBI Taxonomy" id="1650571"/>
    <lineage>
        <taxon>Bacteria</taxon>
        <taxon>Bacillati</taxon>
        <taxon>Actinomycetota</taxon>
        <taxon>Actinomycetes</taxon>
        <taxon>Kitasatosporales</taxon>
        <taxon>Streptomycetaceae</taxon>
        <taxon>Streptomyces</taxon>
    </lineage>
</organism>
<dbReference type="InterPro" id="IPR000447">
    <property type="entry name" value="G3P_DH_FAD-dep"/>
</dbReference>
<dbReference type="SUPFAM" id="SSF51905">
    <property type="entry name" value="FAD/NAD(P)-binding domain"/>
    <property type="match status" value="1"/>
</dbReference>
<gene>
    <name evidence="8" type="ORF">ACH429_21975</name>
</gene>
<dbReference type="InterPro" id="IPR038299">
    <property type="entry name" value="DAO_C_sf"/>
</dbReference>
<dbReference type="InterPro" id="IPR006076">
    <property type="entry name" value="FAD-dep_OxRdtase"/>
</dbReference>
<reference evidence="8 9" key="1">
    <citation type="submission" date="2024-10" db="EMBL/GenBank/DDBJ databases">
        <title>The Natural Products Discovery Center: Release of the First 8490 Sequenced Strains for Exploring Actinobacteria Biosynthetic Diversity.</title>
        <authorList>
            <person name="Kalkreuter E."/>
            <person name="Kautsar S.A."/>
            <person name="Yang D."/>
            <person name="Bader C.D."/>
            <person name="Teijaro C.N."/>
            <person name="Fluegel L."/>
            <person name="Davis C.M."/>
            <person name="Simpson J.R."/>
            <person name="Lauterbach L."/>
            <person name="Steele A.D."/>
            <person name="Gui C."/>
            <person name="Meng S."/>
            <person name="Li G."/>
            <person name="Viehrig K."/>
            <person name="Ye F."/>
            <person name="Su P."/>
            <person name="Kiefer A.F."/>
            <person name="Nichols A."/>
            <person name="Cepeda A.J."/>
            <person name="Yan W."/>
            <person name="Fan B."/>
            <person name="Jiang Y."/>
            <person name="Adhikari A."/>
            <person name="Zheng C.-J."/>
            <person name="Schuster L."/>
            <person name="Cowan T.M."/>
            <person name="Smanski M.J."/>
            <person name="Chevrette M.G."/>
            <person name="De Carvalho L.P.S."/>
            <person name="Shen B."/>
        </authorList>
    </citation>
    <scope>NUCLEOTIDE SEQUENCE [LARGE SCALE GENOMIC DNA]</scope>
    <source>
        <strain evidence="8 9">NPDC020327</strain>
    </source>
</reference>
<dbReference type="Gene3D" id="1.10.8.870">
    <property type="entry name" value="Alpha-glycerophosphate oxidase, cap domain"/>
    <property type="match status" value="1"/>
</dbReference>
<dbReference type="PRINTS" id="PR01001">
    <property type="entry name" value="FADG3PDH"/>
</dbReference>
<keyword evidence="3" id="KW-0285">Flavoprotein</keyword>
<evidence type="ECO:0000313" key="9">
    <source>
        <dbReference type="Proteomes" id="UP001611548"/>
    </source>
</evidence>
<dbReference type="RefSeq" id="WP_360003084.1">
    <property type="nucleotide sequence ID" value="NZ_JBEZHZ010000010.1"/>
</dbReference>
<dbReference type="EC" id="1.-.-.-" evidence="8"/>
<dbReference type="PANTHER" id="PTHR11985">
    <property type="entry name" value="GLYCEROL-3-PHOSPHATE DEHYDROGENASE"/>
    <property type="match status" value="1"/>
</dbReference>
<accession>A0ABW7UVX8</accession>
<feature type="domain" description="Alpha-glycerophosphate oxidase C-terminal" evidence="7">
    <location>
        <begin position="404"/>
        <end position="528"/>
    </location>
</feature>
<comment type="caution">
    <text evidence="8">The sequence shown here is derived from an EMBL/GenBank/DDBJ whole genome shotgun (WGS) entry which is preliminary data.</text>
</comment>
<feature type="domain" description="FAD dependent oxidoreductase" evidence="6">
    <location>
        <begin position="24"/>
        <end position="381"/>
    </location>
</feature>
<sequence length="568" mass="61957">MRTATLGPAERGASLARMAEHELDILVVGAGVVGAGTALDAATRGLSTGIVEARDWASGTSSRSSKLIHGGLRYLEMLDFALVREALKERGLLLSRLAPHLVKPVPFLYPLQHKGWERWYAGSGVALYDSMSVSSGHGRGLPTHRHLSRRNALRVAPCLKRDALVGALQYYDAQMDDARYVTTLVRTAVAYGAEAANRARVIGFLREGERVVGARVQDVEGGGEYEIRAKQIVNATGVWTDDTQALIGERGQFHVRASKGIHLVVPKDRIHSATGLILRTEKSVLFVIPWGRHWIVGTTDTDWDLDKAHPAASSADIDYLLEHVNSVLAVPLTRDDVEGVYAGLRPLLAGESEATSKLSREHTVAHPVPGLVVIAGGKYTTYRVMAKDAVDAAVHGLDQRVADCVTEDVPLVGAEGYKALWNARARIAARTGLHVARVEHLLNRYGSLTEELLELVEHDPGLGEPLAHADDYLRAEIVYAASHEGARHLDDVLTRRTRISIETFDRGTRSARECAELMAPVLGWDKKQVSKEVAHYEKRVEAERESQLQPDDLTADAARLGAPDVVPL</sequence>
<dbReference type="Gene3D" id="3.30.9.10">
    <property type="entry name" value="D-Amino Acid Oxidase, subunit A, domain 2"/>
    <property type="match status" value="1"/>
</dbReference>
<comment type="cofactor">
    <cofactor evidence="1">
        <name>FAD</name>
        <dbReference type="ChEBI" id="CHEBI:57692"/>
    </cofactor>
</comment>
<evidence type="ECO:0000256" key="4">
    <source>
        <dbReference type="ARBA" id="ARBA00022827"/>
    </source>
</evidence>
<dbReference type="Gene3D" id="3.50.50.60">
    <property type="entry name" value="FAD/NAD(P)-binding domain"/>
    <property type="match status" value="1"/>
</dbReference>
<dbReference type="InterPro" id="IPR031656">
    <property type="entry name" value="DAO_C"/>
</dbReference>
<dbReference type="EMBL" id="JBIRWE010000011">
    <property type="protein sequence ID" value="MFI1966746.1"/>
    <property type="molecule type" value="Genomic_DNA"/>
</dbReference>
<evidence type="ECO:0000256" key="5">
    <source>
        <dbReference type="ARBA" id="ARBA00023002"/>
    </source>
</evidence>
<evidence type="ECO:0000256" key="3">
    <source>
        <dbReference type="ARBA" id="ARBA00022630"/>
    </source>
</evidence>
<dbReference type="InterPro" id="IPR036188">
    <property type="entry name" value="FAD/NAD-bd_sf"/>
</dbReference>
<evidence type="ECO:0000256" key="2">
    <source>
        <dbReference type="ARBA" id="ARBA00007330"/>
    </source>
</evidence>
<name>A0ABW7UVX8_9ACTN</name>
<dbReference type="PANTHER" id="PTHR11985:SF31">
    <property type="entry name" value="GLYCEROL-3-PHOSPHATE DEHYDROGENASE 2"/>
    <property type="match status" value="1"/>
</dbReference>
<comment type="similarity">
    <text evidence="2">Belongs to the FAD-dependent glycerol-3-phosphate dehydrogenase family.</text>
</comment>
<keyword evidence="9" id="KW-1185">Reference proteome</keyword>
<protein>
    <submittedName>
        <fullName evidence="8">Glycerol-3-phosphate dehydrogenase/oxidase</fullName>
        <ecNumber evidence="8">1.-.-.-</ecNumber>
    </submittedName>
</protein>
<dbReference type="Pfam" id="PF01266">
    <property type="entry name" value="DAO"/>
    <property type="match status" value="1"/>
</dbReference>
<dbReference type="PROSITE" id="PS00978">
    <property type="entry name" value="FAD_G3PDH_2"/>
    <property type="match status" value="1"/>
</dbReference>
<evidence type="ECO:0000259" key="6">
    <source>
        <dbReference type="Pfam" id="PF01266"/>
    </source>
</evidence>
<dbReference type="Pfam" id="PF16901">
    <property type="entry name" value="DAO_C"/>
    <property type="match status" value="1"/>
</dbReference>
<proteinExistence type="inferred from homology"/>
<dbReference type="Proteomes" id="UP001611548">
    <property type="component" value="Unassembled WGS sequence"/>
</dbReference>
<keyword evidence="4" id="KW-0274">FAD</keyword>
<dbReference type="GO" id="GO:0016491">
    <property type="term" value="F:oxidoreductase activity"/>
    <property type="evidence" value="ECO:0007669"/>
    <property type="project" value="UniProtKB-KW"/>
</dbReference>
<keyword evidence="5 8" id="KW-0560">Oxidoreductase</keyword>
<evidence type="ECO:0000313" key="8">
    <source>
        <dbReference type="EMBL" id="MFI1966746.1"/>
    </source>
</evidence>
<evidence type="ECO:0000256" key="1">
    <source>
        <dbReference type="ARBA" id="ARBA00001974"/>
    </source>
</evidence>